<proteinExistence type="predicted"/>
<dbReference type="EMBL" id="PSSX01000027">
    <property type="protein sequence ID" value="PPI82500.1"/>
    <property type="molecule type" value="Genomic_DNA"/>
</dbReference>
<reference evidence="2 3" key="1">
    <citation type="submission" date="2018-01" db="EMBL/GenBank/DDBJ databases">
        <title>Complete genome sequences of the type strains of Marinobacter flavimaris and Marinobacter maroccanus.</title>
        <authorList>
            <person name="Palau M."/>
            <person name="Boujida N."/>
            <person name="Manresa A."/>
            <person name="Minana-Galbis D."/>
        </authorList>
    </citation>
    <scope>NUCLEOTIDE SEQUENCE [LARGE SCALE GENOMIC DNA]</scope>
    <source>
        <strain evidence="2 3">N4</strain>
    </source>
</reference>
<keyword evidence="3" id="KW-1185">Reference proteome</keyword>
<sequence>MEKTRITIVAVTCIALFFLSNYLFRYLIGFTGLLASLVIAALIAVYMSFSVARTLERLPMPEERSRALWIYGGFLGALFVAFGAWMFLDAGMDAVTLATLFVHYLPYPALAHALLSDKAVGMFLKQDRPGG</sequence>
<keyword evidence="1" id="KW-1133">Transmembrane helix</keyword>
<evidence type="ECO:0000313" key="3">
    <source>
        <dbReference type="Proteomes" id="UP000239917"/>
    </source>
</evidence>
<comment type="caution">
    <text evidence="2">The sequence shown here is derived from an EMBL/GenBank/DDBJ whole genome shotgun (WGS) entry which is preliminary data.</text>
</comment>
<feature type="transmembrane region" description="Helical" evidence="1">
    <location>
        <begin position="67"/>
        <end position="88"/>
    </location>
</feature>
<dbReference type="AlphaFoldDB" id="A0A2S5Z569"/>
<name>A0A2S5Z569_9GAMM</name>
<protein>
    <submittedName>
        <fullName evidence="2">Uncharacterized protein</fullName>
    </submittedName>
</protein>
<organism evidence="2 3">
    <name type="scientific">Marinobacter maroccanus</name>
    <dbReference type="NCBI Taxonomy" id="2055143"/>
    <lineage>
        <taxon>Bacteria</taxon>
        <taxon>Pseudomonadati</taxon>
        <taxon>Pseudomonadota</taxon>
        <taxon>Gammaproteobacteria</taxon>
        <taxon>Pseudomonadales</taxon>
        <taxon>Marinobacteraceae</taxon>
        <taxon>Marinobacter</taxon>
    </lineage>
</organism>
<feature type="transmembrane region" description="Helical" evidence="1">
    <location>
        <begin position="7"/>
        <end position="28"/>
    </location>
</feature>
<gene>
    <name evidence="2" type="ORF">KEHDKFFH_19245</name>
</gene>
<dbReference type="RefSeq" id="WP_104323400.1">
    <property type="nucleotide sequence ID" value="NZ_PSSX01000027.1"/>
</dbReference>
<evidence type="ECO:0000256" key="1">
    <source>
        <dbReference type="SAM" id="Phobius"/>
    </source>
</evidence>
<keyword evidence="1" id="KW-0472">Membrane</keyword>
<evidence type="ECO:0000313" key="2">
    <source>
        <dbReference type="EMBL" id="PPI82500.1"/>
    </source>
</evidence>
<dbReference type="OrthoDB" id="6367923at2"/>
<keyword evidence="1" id="KW-0812">Transmembrane</keyword>
<feature type="transmembrane region" description="Helical" evidence="1">
    <location>
        <begin position="34"/>
        <end position="55"/>
    </location>
</feature>
<accession>A0A2S5Z569</accession>
<dbReference type="Proteomes" id="UP000239917">
    <property type="component" value="Unassembled WGS sequence"/>
</dbReference>
<feature type="transmembrane region" description="Helical" evidence="1">
    <location>
        <begin position="94"/>
        <end position="115"/>
    </location>
</feature>